<name>A0A1M6MUX7_9FIRM</name>
<sequence>MPNYYANRGNDNKRGNSSNENIRNTDYSYMEQKNERVEKSSKDLIIDGNSVYEIDPDCFEKVKQRRQNSRQDWNRR</sequence>
<proteinExistence type="predicted"/>
<evidence type="ECO:0000256" key="1">
    <source>
        <dbReference type="SAM" id="MobiDB-lite"/>
    </source>
</evidence>
<dbReference type="RefSeq" id="WP_073273799.1">
    <property type="nucleotide sequence ID" value="NZ_FRAC01000007.1"/>
</dbReference>
<evidence type="ECO:0000313" key="2">
    <source>
        <dbReference type="EMBL" id="SHJ87093.1"/>
    </source>
</evidence>
<reference evidence="2 3" key="1">
    <citation type="submission" date="2016-11" db="EMBL/GenBank/DDBJ databases">
        <authorList>
            <person name="Jaros S."/>
            <person name="Januszkiewicz K."/>
            <person name="Wedrychowicz H."/>
        </authorList>
    </citation>
    <scope>NUCLEOTIDE SEQUENCE [LARGE SCALE GENOMIC DNA]</scope>
    <source>
        <strain evidence="2 3">DSM 15929</strain>
    </source>
</reference>
<keyword evidence="3" id="KW-1185">Reference proteome</keyword>
<evidence type="ECO:0000313" key="3">
    <source>
        <dbReference type="Proteomes" id="UP000184386"/>
    </source>
</evidence>
<accession>A0A1M6MUX7</accession>
<dbReference type="STRING" id="1121322.SAMN02745136_01181"/>
<dbReference type="OrthoDB" id="2068073at2"/>
<feature type="region of interest" description="Disordered" evidence="1">
    <location>
        <begin position="1"/>
        <end position="41"/>
    </location>
</feature>
<dbReference type="EMBL" id="FRAC01000007">
    <property type="protein sequence ID" value="SHJ87093.1"/>
    <property type="molecule type" value="Genomic_DNA"/>
</dbReference>
<dbReference type="Proteomes" id="UP000184386">
    <property type="component" value="Unassembled WGS sequence"/>
</dbReference>
<organism evidence="2 3">
    <name type="scientific">Anaerocolumna jejuensis DSM 15929</name>
    <dbReference type="NCBI Taxonomy" id="1121322"/>
    <lineage>
        <taxon>Bacteria</taxon>
        <taxon>Bacillati</taxon>
        <taxon>Bacillota</taxon>
        <taxon>Clostridia</taxon>
        <taxon>Lachnospirales</taxon>
        <taxon>Lachnospiraceae</taxon>
        <taxon>Anaerocolumna</taxon>
    </lineage>
</organism>
<gene>
    <name evidence="2" type="ORF">SAMN02745136_01181</name>
</gene>
<dbReference type="AlphaFoldDB" id="A0A1M6MUX7"/>
<feature type="compositionally biased region" description="Polar residues" evidence="1">
    <location>
        <begin position="15"/>
        <end position="27"/>
    </location>
</feature>
<protein>
    <submittedName>
        <fullName evidence="2">Uncharacterized protein</fullName>
    </submittedName>
</protein>
<feature type="compositionally biased region" description="Basic and acidic residues" evidence="1">
    <location>
        <begin position="32"/>
        <end position="41"/>
    </location>
</feature>